<name>A0ABS8VGD5_DATST</name>
<feature type="region of interest" description="Disordered" evidence="1">
    <location>
        <begin position="69"/>
        <end position="111"/>
    </location>
</feature>
<dbReference type="Proteomes" id="UP000823775">
    <property type="component" value="Unassembled WGS sequence"/>
</dbReference>
<evidence type="ECO:0000256" key="1">
    <source>
        <dbReference type="SAM" id="MobiDB-lite"/>
    </source>
</evidence>
<proteinExistence type="predicted"/>
<comment type="caution">
    <text evidence="3">The sequence shown here is derived from an EMBL/GenBank/DDBJ whole genome shotgun (WGS) entry which is preliminary data.</text>
</comment>
<accession>A0ABS8VGD5</accession>
<protein>
    <submittedName>
        <fullName evidence="3">Uncharacterized protein</fullName>
    </submittedName>
</protein>
<evidence type="ECO:0000313" key="3">
    <source>
        <dbReference type="EMBL" id="MCD9645929.1"/>
    </source>
</evidence>
<evidence type="ECO:0000256" key="2">
    <source>
        <dbReference type="SAM" id="SignalP"/>
    </source>
</evidence>
<gene>
    <name evidence="3" type="ORF">HAX54_035336</name>
</gene>
<dbReference type="EMBL" id="JACEIK010004609">
    <property type="protein sequence ID" value="MCD9645929.1"/>
    <property type="molecule type" value="Genomic_DNA"/>
</dbReference>
<feature type="compositionally biased region" description="Polar residues" evidence="1">
    <location>
        <begin position="84"/>
        <end position="98"/>
    </location>
</feature>
<keyword evidence="4" id="KW-1185">Reference proteome</keyword>
<feature type="signal peptide" evidence="2">
    <location>
        <begin position="1"/>
        <end position="21"/>
    </location>
</feature>
<feature type="chain" id="PRO_5046348450" evidence="2">
    <location>
        <begin position="22"/>
        <end position="138"/>
    </location>
</feature>
<keyword evidence="2" id="KW-0732">Signal</keyword>
<sequence length="138" mass="15139">MHDRFPMVWKTLLFHGWKVFTELLLKYNEALVCDFYAPYAAAMPKKKKGLKQGLLEVVKVRGVDVPCGLKDTATEPTSAPTASQQPIGSKATRPSTCTDAPHTVADTAPRPSSVLTQVSIIKMGQIARTVEAKVDRLE</sequence>
<organism evidence="3 4">
    <name type="scientific">Datura stramonium</name>
    <name type="common">Jimsonweed</name>
    <name type="synonym">Common thornapple</name>
    <dbReference type="NCBI Taxonomy" id="4076"/>
    <lineage>
        <taxon>Eukaryota</taxon>
        <taxon>Viridiplantae</taxon>
        <taxon>Streptophyta</taxon>
        <taxon>Embryophyta</taxon>
        <taxon>Tracheophyta</taxon>
        <taxon>Spermatophyta</taxon>
        <taxon>Magnoliopsida</taxon>
        <taxon>eudicotyledons</taxon>
        <taxon>Gunneridae</taxon>
        <taxon>Pentapetalae</taxon>
        <taxon>asterids</taxon>
        <taxon>lamiids</taxon>
        <taxon>Solanales</taxon>
        <taxon>Solanaceae</taxon>
        <taxon>Solanoideae</taxon>
        <taxon>Datureae</taxon>
        <taxon>Datura</taxon>
    </lineage>
</organism>
<reference evidence="3 4" key="1">
    <citation type="journal article" date="2021" name="BMC Genomics">
        <title>Datura genome reveals duplications of psychoactive alkaloid biosynthetic genes and high mutation rate following tissue culture.</title>
        <authorList>
            <person name="Rajewski A."/>
            <person name="Carter-House D."/>
            <person name="Stajich J."/>
            <person name="Litt A."/>
        </authorList>
    </citation>
    <scope>NUCLEOTIDE SEQUENCE [LARGE SCALE GENOMIC DNA]</scope>
    <source>
        <strain evidence="3">AR-01</strain>
    </source>
</reference>
<evidence type="ECO:0000313" key="4">
    <source>
        <dbReference type="Proteomes" id="UP000823775"/>
    </source>
</evidence>
<feature type="compositionally biased region" description="Low complexity" evidence="1">
    <location>
        <begin position="74"/>
        <end position="83"/>
    </location>
</feature>